<dbReference type="Gene3D" id="3.30.530.20">
    <property type="match status" value="1"/>
</dbReference>
<dbReference type="InterPro" id="IPR013538">
    <property type="entry name" value="ASHA1/2-like_C"/>
</dbReference>
<dbReference type="Proteomes" id="UP000637359">
    <property type="component" value="Unassembled WGS sequence"/>
</dbReference>
<evidence type="ECO:0000313" key="3">
    <source>
        <dbReference type="EMBL" id="MBC5637975.1"/>
    </source>
</evidence>
<sequence>MKEKLLFRLEEFIYAPLEVVFEYVDDDEKIKLWNEYFIENIYENDVKVNAVGTKFRSVQRFEKKTIEVDVIITEYDPPHRIEMESTSKEGKSFTRYFLYREPDGTRIVLESSIIPSNLYYRVITKLFGGLGKFVYKDQIDKLKNFLENRMLDE</sequence>
<evidence type="ECO:0000313" key="4">
    <source>
        <dbReference type="Proteomes" id="UP000637359"/>
    </source>
</evidence>
<organism evidence="3 4">
    <name type="scientific">Ornithinibacillus hominis</name>
    <dbReference type="NCBI Taxonomy" id="2763055"/>
    <lineage>
        <taxon>Bacteria</taxon>
        <taxon>Bacillati</taxon>
        <taxon>Bacillota</taxon>
        <taxon>Bacilli</taxon>
        <taxon>Bacillales</taxon>
        <taxon>Bacillaceae</taxon>
        <taxon>Ornithinibacillus</taxon>
    </lineage>
</organism>
<name>A0A923L7W0_9BACI</name>
<comment type="caution">
    <text evidence="3">The sequence shown here is derived from an EMBL/GenBank/DDBJ whole genome shotgun (WGS) entry which is preliminary data.</text>
</comment>
<reference evidence="3" key="1">
    <citation type="submission" date="2020-08" db="EMBL/GenBank/DDBJ databases">
        <title>Genome public.</title>
        <authorList>
            <person name="Liu C."/>
            <person name="Sun Q."/>
        </authorList>
    </citation>
    <scope>NUCLEOTIDE SEQUENCE</scope>
    <source>
        <strain evidence="3">BX22</strain>
    </source>
</reference>
<dbReference type="AlphaFoldDB" id="A0A923L7W0"/>
<dbReference type="RefSeq" id="WP_186870684.1">
    <property type="nucleotide sequence ID" value="NZ_JACOOL010000011.1"/>
</dbReference>
<protein>
    <submittedName>
        <fullName evidence="3">SRPBCC family protein</fullName>
    </submittedName>
</protein>
<evidence type="ECO:0000259" key="2">
    <source>
        <dbReference type="Pfam" id="PF08327"/>
    </source>
</evidence>
<dbReference type="InterPro" id="IPR023393">
    <property type="entry name" value="START-like_dom_sf"/>
</dbReference>
<gene>
    <name evidence="3" type="ORF">H8S33_14355</name>
</gene>
<accession>A0A923L7W0</accession>
<evidence type="ECO:0000256" key="1">
    <source>
        <dbReference type="ARBA" id="ARBA00006817"/>
    </source>
</evidence>
<dbReference type="EMBL" id="JACOOL010000011">
    <property type="protein sequence ID" value="MBC5637975.1"/>
    <property type="molecule type" value="Genomic_DNA"/>
</dbReference>
<proteinExistence type="inferred from homology"/>
<dbReference type="Pfam" id="PF08327">
    <property type="entry name" value="AHSA1"/>
    <property type="match status" value="1"/>
</dbReference>
<keyword evidence="4" id="KW-1185">Reference proteome</keyword>
<dbReference type="SUPFAM" id="SSF55961">
    <property type="entry name" value="Bet v1-like"/>
    <property type="match status" value="1"/>
</dbReference>
<feature type="domain" description="Activator of Hsp90 ATPase homologue 1/2-like C-terminal" evidence="2">
    <location>
        <begin position="15"/>
        <end position="117"/>
    </location>
</feature>
<dbReference type="CDD" id="cd07812">
    <property type="entry name" value="SRPBCC"/>
    <property type="match status" value="1"/>
</dbReference>
<comment type="similarity">
    <text evidence="1">Belongs to the AHA1 family.</text>
</comment>